<accession>A0A4V1X4M0</accession>
<proteinExistence type="predicted"/>
<dbReference type="AlphaFoldDB" id="A0A4V1X4M0"/>
<sequence>MLVLRTLLQVLNGTGLQSSTAYDTCNETDIRHCVNGRLTPLASNE</sequence>
<protein>
    <submittedName>
        <fullName evidence="1">Uncharacterized protein</fullName>
    </submittedName>
</protein>
<name>A0A4V1X4M0_9PLEO</name>
<dbReference type="Proteomes" id="UP000293823">
    <property type="component" value="Unassembled WGS sequence"/>
</dbReference>
<comment type="caution">
    <text evidence="1">The sequence shown here is derived from an EMBL/GenBank/DDBJ whole genome shotgun (WGS) entry which is preliminary data.</text>
</comment>
<reference evidence="2" key="1">
    <citation type="journal article" date="2019" name="bioRxiv">
        <title>Genomics, evolutionary history and diagnostics of the Alternaria alternata species group including apple and Asian pear pathotypes.</title>
        <authorList>
            <person name="Armitage A.D."/>
            <person name="Cockerton H.M."/>
            <person name="Sreenivasaprasad S."/>
            <person name="Woodhall J.W."/>
            <person name="Lane C.R."/>
            <person name="Harrison R.J."/>
            <person name="Clarkson J.P."/>
        </authorList>
    </citation>
    <scope>NUCLEOTIDE SEQUENCE [LARGE SCALE GENOMIC DNA]</scope>
    <source>
        <strain evidence="2">RGR 97.0016</strain>
    </source>
</reference>
<gene>
    <name evidence="1" type="ORF">AA0113_g7371</name>
</gene>
<evidence type="ECO:0000313" key="1">
    <source>
        <dbReference type="EMBL" id="RYO59958.1"/>
    </source>
</evidence>
<keyword evidence="2" id="KW-1185">Reference proteome</keyword>
<organism evidence="1 2">
    <name type="scientific">Alternaria arborescens</name>
    <dbReference type="NCBI Taxonomy" id="156630"/>
    <lineage>
        <taxon>Eukaryota</taxon>
        <taxon>Fungi</taxon>
        <taxon>Dikarya</taxon>
        <taxon>Ascomycota</taxon>
        <taxon>Pezizomycotina</taxon>
        <taxon>Dothideomycetes</taxon>
        <taxon>Pleosporomycetidae</taxon>
        <taxon>Pleosporales</taxon>
        <taxon>Pleosporineae</taxon>
        <taxon>Pleosporaceae</taxon>
        <taxon>Alternaria</taxon>
        <taxon>Alternaria sect. Alternaria</taxon>
    </lineage>
</organism>
<dbReference type="EMBL" id="PEJP01000028">
    <property type="protein sequence ID" value="RYO59958.1"/>
    <property type="molecule type" value="Genomic_DNA"/>
</dbReference>
<evidence type="ECO:0000313" key="2">
    <source>
        <dbReference type="Proteomes" id="UP000293823"/>
    </source>
</evidence>